<evidence type="ECO:0000256" key="1">
    <source>
        <dbReference type="SAM" id="MobiDB-lite"/>
    </source>
</evidence>
<feature type="domain" description="BACK" evidence="2">
    <location>
        <begin position="220"/>
        <end position="303"/>
    </location>
</feature>
<gene>
    <name evidence="3" type="ORF">TCLT_LOCUS6255</name>
</gene>
<reference evidence="3 4" key="2">
    <citation type="submission" date="2018-11" db="EMBL/GenBank/DDBJ databases">
        <authorList>
            <consortium name="Pathogen Informatics"/>
        </authorList>
    </citation>
    <scope>NUCLEOTIDE SEQUENCE [LARGE SCALE GENOMIC DNA]</scope>
</reference>
<dbReference type="Proteomes" id="UP000276776">
    <property type="component" value="Unassembled WGS sequence"/>
</dbReference>
<dbReference type="Pfam" id="PF07707">
    <property type="entry name" value="BACK"/>
    <property type="match status" value="1"/>
</dbReference>
<dbReference type="STRING" id="103827.A0A0N5D0E4"/>
<evidence type="ECO:0000313" key="5">
    <source>
        <dbReference type="WBParaSite" id="TCLT_0000626601-mRNA-1"/>
    </source>
</evidence>
<feature type="compositionally biased region" description="Basic and acidic residues" evidence="1">
    <location>
        <begin position="553"/>
        <end position="574"/>
    </location>
</feature>
<dbReference type="WBParaSite" id="TCLT_0000626601-mRNA-1">
    <property type="protein sequence ID" value="TCLT_0000626601-mRNA-1"/>
    <property type="gene ID" value="TCLT_0000626601"/>
</dbReference>
<dbReference type="AlphaFoldDB" id="A0A0N5D0E4"/>
<feature type="compositionally biased region" description="Polar residues" evidence="1">
    <location>
        <begin position="507"/>
        <end position="539"/>
    </location>
</feature>
<evidence type="ECO:0000313" key="4">
    <source>
        <dbReference type="Proteomes" id="UP000276776"/>
    </source>
</evidence>
<feature type="compositionally biased region" description="Polar residues" evidence="1">
    <location>
        <begin position="459"/>
        <end position="480"/>
    </location>
</feature>
<accession>A0A0N5D0E4</accession>
<evidence type="ECO:0000259" key="2">
    <source>
        <dbReference type="Pfam" id="PF07707"/>
    </source>
</evidence>
<proteinExistence type="predicted"/>
<protein>
    <submittedName>
        <fullName evidence="5">BACK domain-containing protein</fullName>
    </submittedName>
</protein>
<keyword evidence="4" id="KW-1185">Reference proteome</keyword>
<reference evidence="5" key="1">
    <citation type="submission" date="2017-02" db="UniProtKB">
        <authorList>
            <consortium name="WormBaseParasite"/>
        </authorList>
    </citation>
    <scope>IDENTIFICATION</scope>
</reference>
<evidence type="ECO:0000313" key="3">
    <source>
        <dbReference type="EMBL" id="VDN03588.1"/>
    </source>
</evidence>
<feature type="region of interest" description="Disordered" evidence="1">
    <location>
        <begin position="419"/>
        <end position="480"/>
    </location>
</feature>
<feature type="region of interest" description="Disordered" evidence="1">
    <location>
        <begin position="507"/>
        <end position="574"/>
    </location>
</feature>
<sequence>MWSSSAQQEHQPRMYQQLALDEVWVVPGEIRKSFLQDELNWTRLETNAYLNWYVSGPLKRNAKVMLANGYVCNAPASLLAAFSSVLCKLIMAQVYQNSSSLKGKYITDEHYKQQQQPSNKELVIHLNDMPNLSNAGLYNVICFIQNGQIKFLETELENILSAANDLDVTGLVCLICEEMVSRIKEKSSTAIPLLYVAVACLPPSVSFFLQLHFLSTNIFNNCSQYRNIVIDAVAMKFDEILIHSEFKKLSFEMLYALTSAPKLQEPEWVIETYGAIIYWLRNNMDQFYAASSLLDNVNFKAINIARHRQEIMRRAVEIPDLKPTVQIFLMDSLYAQFSECLADVSSEKSNLMPSSAYTISNAETVNLPSSLRGTKRMVVSSVGSFNIPQLDSIFSRTESTDSSTPQSLDRKWYPERILQSSDTSSYQSEKKDTSGVATTAAATEVKTNLSDSGKVVRSHLTTGPDQISSHGSPMESVQSVMPSLNGQNAQKQEIIPSAVEFKSAQDSYLSAASSQQGPSSIQKLNATQKSRSNESATSSRPRRKFEQIPLRTEPPKSHKELRKERQARERASKM</sequence>
<name>A0A0N5D0E4_THECL</name>
<dbReference type="InterPro" id="IPR011333">
    <property type="entry name" value="SKP1/BTB/POZ_sf"/>
</dbReference>
<dbReference type="OrthoDB" id="5843599at2759"/>
<organism evidence="5">
    <name type="scientific">Thelazia callipaeda</name>
    <name type="common">Oriental eyeworm</name>
    <name type="synonym">Parasitic nematode</name>
    <dbReference type="NCBI Taxonomy" id="103827"/>
    <lineage>
        <taxon>Eukaryota</taxon>
        <taxon>Metazoa</taxon>
        <taxon>Ecdysozoa</taxon>
        <taxon>Nematoda</taxon>
        <taxon>Chromadorea</taxon>
        <taxon>Rhabditida</taxon>
        <taxon>Spirurina</taxon>
        <taxon>Spiruromorpha</taxon>
        <taxon>Thelazioidea</taxon>
        <taxon>Thelaziidae</taxon>
        <taxon>Thelazia</taxon>
    </lineage>
</organism>
<dbReference type="EMBL" id="UYYF01004402">
    <property type="protein sequence ID" value="VDN03588.1"/>
    <property type="molecule type" value="Genomic_DNA"/>
</dbReference>
<dbReference type="InterPro" id="IPR011705">
    <property type="entry name" value="BACK"/>
</dbReference>
<dbReference type="Gene3D" id="3.30.710.10">
    <property type="entry name" value="Potassium Channel Kv1.1, Chain A"/>
    <property type="match status" value="1"/>
</dbReference>
<dbReference type="OMA" id="GIDTTDC"/>